<reference evidence="1" key="1">
    <citation type="submission" date="2018-05" db="EMBL/GenBank/DDBJ databases">
        <authorList>
            <person name="Lanie J.A."/>
            <person name="Ng W.-L."/>
            <person name="Kazmierczak K.M."/>
            <person name="Andrzejewski T.M."/>
            <person name="Davidsen T.M."/>
            <person name="Wayne K.J."/>
            <person name="Tettelin H."/>
            <person name="Glass J.I."/>
            <person name="Rusch D."/>
            <person name="Podicherti R."/>
            <person name="Tsui H.-C.T."/>
            <person name="Winkler M.E."/>
        </authorList>
    </citation>
    <scope>NUCLEOTIDE SEQUENCE</scope>
</reference>
<dbReference type="EMBL" id="UINC01220417">
    <property type="protein sequence ID" value="SVE48321.1"/>
    <property type="molecule type" value="Genomic_DNA"/>
</dbReference>
<dbReference type="AlphaFoldDB" id="A0A383DV06"/>
<proteinExistence type="predicted"/>
<feature type="non-terminal residue" evidence="1">
    <location>
        <position position="1"/>
    </location>
</feature>
<evidence type="ECO:0000313" key="1">
    <source>
        <dbReference type="EMBL" id="SVE48321.1"/>
    </source>
</evidence>
<sequence length="177" mass="20572">VVQTTRRLALTSDAFSNHDQHRLLIVSNFERFPDSLRLSAVARWSHRDPIEQGNPFSQKDSRHRMWHTATAYAEKALVRSDGELENTLRNKPKPYPTCVVILAVSRFDVWSRRALSIVRRPALLDYEQWLTMYVKHWLKYVKDTCPKIDVNDTMGTQLTARAKHWAGVARRRTLSGT</sequence>
<gene>
    <name evidence="1" type="ORF">METZ01_LOCUS501175</name>
</gene>
<accession>A0A383DV06</accession>
<organism evidence="1">
    <name type="scientific">marine metagenome</name>
    <dbReference type="NCBI Taxonomy" id="408172"/>
    <lineage>
        <taxon>unclassified sequences</taxon>
        <taxon>metagenomes</taxon>
        <taxon>ecological metagenomes</taxon>
    </lineage>
</organism>
<protein>
    <submittedName>
        <fullName evidence="1">Uncharacterized protein</fullName>
    </submittedName>
</protein>
<name>A0A383DV06_9ZZZZ</name>